<organism evidence="1">
    <name type="scientific">Siphoviridae sp. ctFbs2</name>
    <dbReference type="NCBI Taxonomy" id="2826213"/>
    <lineage>
        <taxon>Viruses</taxon>
        <taxon>Duplodnaviria</taxon>
        <taxon>Heunggongvirae</taxon>
        <taxon>Uroviricota</taxon>
        <taxon>Caudoviricetes</taxon>
    </lineage>
</organism>
<protein>
    <recommendedName>
        <fullName evidence="2">DUF669 domain-containing protein</fullName>
    </recommendedName>
</protein>
<dbReference type="EMBL" id="BK015193">
    <property type="protein sequence ID" value="DAD95514.1"/>
    <property type="molecule type" value="Genomic_DNA"/>
</dbReference>
<dbReference type="InterPro" id="IPR007731">
    <property type="entry name" value="DUF669"/>
</dbReference>
<evidence type="ECO:0008006" key="2">
    <source>
        <dbReference type="Google" id="ProtNLM"/>
    </source>
</evidence>
<accession>A0A8S5NML8</accession>
<sequence>MDFSKFDKMVDIDGLKKDIADAEANGGGADFKDVPHGSYEVAIDKLELTETKKTGKPMVSCWMKIVSDGEFKGQRIFMNQVITQGFQIHIMNSFLRSLLPDDSGIDVEFTGYADYNDLLLDIAEYVDGKFEYGLEYGENDKGFNTFQITDIFELD</sequence>
<evidence type="ECO:0000313" key="1">
    <source>
        <dbReference type="EMBL" id="DAD95514.1"/>
    </source>
</evidence>
<dbReference type="Pfam" id="PF05037">
    <property type="entry name" value="DUF669"/>
    <property type="match status" value="1"/>
</dbReference>
<reference evidence="1" key="1">
    <citation type="journal article" date="2021" name="Proc. Natl. Acad. Sci. U.S.A.">
        <title>A Catalog of Tens of Thousands of Viruses from Human Metagenomes Reveals Hidden Associations with Chronic Diseases.</title>
        <authorList>
            <person name="Tisza M.J."/>
            <person name="Buck C.B."/>
        </authorList>
    </citation>
    <scope>NUCLEOTIDE SEQUENCE</scope>
    <source>
        <strain evidence="1">CtFbs2</strain>
    </source>
</reference>
<proteinExistence type="predicted"/>
<name>A0A8S5NML8_9CAUD</name>